<keyword evidence="11" id="KW-0119">Carbohydrate metabolism</keyword>
<dbReference type="EMBL" id="QCYY01001512">
    <property type="protein sequence ID" value="ROT77531.1"/>
    <property type="molecule type" value="Genomic_DNA"/>
</dbReference>
<evidence type="ECO:0000256" key="4">
    <source>
        <dbReference type="ARBA" id="ARBA00022679"/>
    </source>
</evidence>
<reference evidence="14 15" key="1">
    <citation type="submission" date="2018-04" db="EMBL/GenBank/DDBJ databases">
        <authorList>
            <person name="Zhang X."/>
            <person name="Yuan J."/>
            <person name="Li F."/>
            <person name="Xiang J."/>
        </authorList>
    </citation>
    <scope>NUCLEOTIDE SEQUENCE [LARGE SCALE GENOMIC DNA]</scope>
    <source>
        <tissue evidence="14">Muscle</tissue>
    </source>
</reference>
<dbReference type="PANTHER" id="PTHR10584:SF166">
    <property type="entry name" value="RIBOKINASE"/>
    <property type="match status" value="1"/>
</dbReference>
<dbReference type="EC" id="2.7.1.15" evidence="2"/>
<dbReference type="Proteomes" id="UP000283509">
    <property type="component" value="Unassembled WGS sequence"/>
</dbReference>
<dbReference type="CDD" id="cd01174">
    <property type="entry name" value="ribokinase"/>
    <property type="match status" value="1"/>
</dbReference>
<dbReference type="PANTHER" id="PTHR10584">
    <property type="entry name" value="SUGAR KINASE"/>
    <property type="match status" value="1"/>
</dbReference>
<evidence type="ECO:0000259" key="13">
    <source>
        <dbReference type="Pfam" id="PF00294"/>
    </source>
</evidence>
<keyword evidence="5" id="KW-0479">Metal-binding</keyword>
<reference evidence="14 15" key="2">
    <citation type="submission" date="2019-01" db="EMBL/GenBank/DDBJ databases">
        <title>The decoding of complex shrimp genome reveals the adaptation for benthos swimmer, frequently molting mechanism and breeding impact on genome.</title>
        <authorList>
            <person name="Sun Y."/>
            <person name="Gao Y."/>
            <person name="Yu Y."/>
        </authorList>
    </citation>
    <scope>NUCLEOTIDE SEQUENCE [LARGE SCALE GENOMIC DNA]</scope>
    <source>
        <tissue evidence="14">Muscle</tissue>
    </source>
</reference>
<name>A0A423TM40_PENVA</name>
<keyword evidence="15" id="KW-1185">Reference proteome</keyword>
<dbReference type="PRINTS" id="PR00990">
    <property type="entry name" value="RIBOKINASE"/>
</dbReference>
<evidence type="ECO:0000256" key="5">
    <source>
        <dbReference type="ARBA" id="ARBA00022723"/>
    </source>
</evidence>
<sequence length="251" mass="26482">MVAMVGDDSFGQNYLQNFKDNGVDITHVGVTKDAATGVAPIAVDDSGENCIIIVAGANLKMTKEKVEAAESMIKSSSVLVCQGEITMEATLAALVMARKHKVKTLMNAAPADSSLDPNIIQNSDVFCVNETEAEVLTSICIKNVKDAERAAEELLSRGCGSVIITLGGEGALYSASNSHIHVSAEKVTPVDTTGAGDAFVGALAYFMACYPQLDMVEMIRRSCKVATVSVQAPGTQSSYPARDKLPNEIFV</sequence>
<evidence type="ECO:0000313" key="14">
    <source>
        <dbReference type="EMBL" id="ROT77531.1"/>
    </source>
</evidence>
<keyword evidence="8" id="KW-0067">ATP-binding</keyword>
<feature type="domain" description="Carbohydrate kinase PfkB" evidence="13">
    <location>
        <begin position="1"/>
        <end position="241"/>
    </location>
</feature>
<dbReference type="InterPro" id="IPR011877">
    <property type="entry name" value="Ribokinase"/>
</dbReference>
<dbReference type="Pfam" id="PF00294">
    <property type="entry name" value="PfkB"/>
    <property type="match status" value="1"/>
</dbReference>
<evidence type="ECO:0000256" key="12">
    <source>
        <dbReference type="RuleBase" id="RU003704"/>
    </source>
</evidence>
<dbReference type="SUPFAM" id="SSF53613">
    <property type="entry name" value="Ribokinase-like"/>
    <property type="match status" value="1"/>
</dbReference>
<dbReference type="OrthoDB" id="415590at2759"/>
<accession>A0A423TM40</accession>
<evidence type="ECO:0000256" key="11">
    <source>
        <dbReference type="ARBA" id="ARBA00023277"/>
    </source>
</evidence>
<proteinExistence type="inferred from homology"/>
<keyword evidence="10" id="KW-0630">Potassium</keyword>
<evidence type="ECO:0000256" key="1">
    <source>
        <dbReference type="ARBA" id="ARBA00010688"/>
    </source>
</evidence>
<evidence type="ECO:0000256" key="6">
    <source>
        <dbReference type="ARBA" id="ARBA00022741"/>
    </source>
</evidence>
<dbReference type="AlphaFoldDB" id="A0A423TM40"/>
<comment type="caution">
    <text evidence="14">The sequence shown here is derived from an EMBL/GenBank/DDBJ whole genome shotgun (WGS) entry which is preliminary data.</text>
</comment>
<dbReference type="GO" id="GO:0005829">
    <property type="term" value="C:cytosol"/>
    <property type="evidence" value="ECO:0007669"/>
    <property type="project" value="TreeGrafter"/>
</dbReference>
<keyword evidence="6" id="KW-0547">Nucleotide-binding</keyword>
<dbReference type="GO" id="GO:0004747">
    <property type="term" value="F:ribokinase activity"/>
    <property type="evidence" value="ECO:0007669"/>
    <property type="project" value="UniProtKB-EC"/>
</dbReference>
<organism evidence="14 15">
    <name type="scientific">Penaeus vannamei</name>
    <name type="common">Whiteleg shrimp</name>
    <name type="synonym">Litopenaeus vannamei</name>
    <dbReference type="NCBI Taxonomy" id="6689"/>
    <lineage>
        <taxon>Eukaryota</taxon>
        <taxon>Metazoa</taxon>
        <taxon>Ecdysozoa</taxon>
        <taxon>Arthropoda</taxon>
        <taxon>Crustacea</taxon>
        <taxon>Multicrustacea</taxon>
        <taxon>Malacostraca</taxon>
        <taxon>Eumalacostraca</taxon>
        <taxon>Eucarida</taxon>
        <taxon>Decapoda</taxon>
        <taxon>Dendrobranchiata</taxon>
        <taxon>Penaeoidea</taxon>
        <taxon>Penaeidae</taxon>
        <taxon>Penaeus</taxon>
    </lineage>
</organism>
<dbReference type="InterPro" id="IPR002139">
    <property type="entry name" value="Ribo/fructo_kinase"/>
</dbReference>
<dbReference type="PROSITE" id="PS00584">
    <property type="entry name" value="PFKB_KINASES_2"/>
    <property type="match status" value="1"/>
</dbReference>
<dbReference type="Gene3D" id="3.40.1190.20">
    <property type="match status" value="1"/>
</dbReference>
<evidence type="ECO:0000313" key="15">
    <source>
        <dbReference type="Proteomes" id="UP000283509"/>
    </source>
</evidence>
<gene>
    <name evidence="14" type="ORF">C7M84_003814</name>
</gene>
<keyword evidence="9" id="KW-0460">Magnesium</keyword>
<dbReference type="InterPro" id="IPR011611">
    <property type="entry name" value="PfkB_dom"/>
</dbReference>
<evidence type="ECO:0000256" key="8">
    <source>
        <dbReference type="ARBA" id="ARBA00022840"/>
    </source>
</evidence>
<evidence type="ECO:0000256" key="10">
    <source>
        <dbReference type="ARBA" id="ARBA00022958"/>
    </source>
</evidence>
<protein>
    <recommendedName>
        <fullName evidence="3">Ribokinase</fullName>
        <ecNumber evidence="2">2.7.1.15</ecNumber>
    </recommendedName>
</protein>
<comment type="similarity">
    <text evidence="1 12">Belongs to the carbohydrate kinase PfkB family.</text>
</comment>
<dbReference type="GO" id="GO:0046872">
    <property type="term" value="F:metal ion binding"/>
    <property type="evidence" value="ECO:0007669"/>
    <property type="project" value="UniProtKB-KW"/>
</dbReference>
<dbReference type="STRING" id="6689.A0A423TM40"/>
<dbReference type="GO" id="GO:0005524">
    <property type="term" value="F:ATP binding"/>
    <property type="evidence" value="ECO:0007669"/>
    <property type="project" value="UniProtKB-KW"/>
</dbReference>
<evidence type="ECO:0000256" key="9">
    <source>
        <dbReference type="ARBA" id="ARBA00022842"/>
    </source>
</evidence>
<evidence type="ECO:0000256" key="7">
    <source>
        <dbReference type="ARBA" id="ARBA00022777"/>
    </source>
</evidence>
<dbReference type="InterPro" id="IPR029056">
    <property type="entry name" value="Ribokinase-like"/>
</dbReference>
<keyword evidence="4 12" id="KW-0808">Transferase</keyword>
<evidence type="ECO:0000256" key="2">
    <source>
        <dbReference type="ARBA" id="ARBA00012035"/>
    </source>
</evidence>
<evidence type="ECO:0000256" key="3">
    <source>
        <dbReference type="ARBA" id="ARBA00016943"/>
    </source>
</evidence>
<dbReference type="GO" id="GO:0006014">
    <property type="term" value="P:D-ribose metabolic process"/>
    <property type="evidence" value="ECO:0007669"/>
    <property type="project" value="InterPro"/>
</dbReference>
<dbReference type="InterPro" id="IPR002173">
    <property type="entry name" value="Carboh/pur_kinase_PfkB_CS"/>
</dbReference>
<keyword evidence="7 12" id="KW-0418">Kinase</keyword>